<protein>
    <submittedName>
        <fullName evidence="2">O-antigen polysaccharide polymerase Wzy</fullName>
    </submittedName>
</protein>
<dbReference type="EMBL" id="JABBHF010000011">
    <property type="protein sequence ID" value="NMH89327.1"/>
    <property type="molecule type" value="Genomic_DNA"/>
</dbReference>
<feature type="transmembrane region" description="Helical" evidence="1">
    <location>
        <begin position="370"/>
        <end position="390"/>
    </location>
</feature>
<feature type="transmembrane region" description="Helical" evidence="1">
    <location>
        <begin position="79"/>
        <end position="100"/>
    </location>
</feature>
<gene>
    <name evidence="2" type="ORF">HHX25_17580</name>
</gene>
<evidence type="ECO:0000313" key="3">
    <source>
        <dbReference type="Proteomes" id="UP000746690"/>
    </source>
</evidence>
<sequence>MNAFHSVYWAVNISFIGLLFVFVLILIYHLIIEKIYSPFVTVYFVFNFLFFYIAPLVQLDGLEALSLFPNTYPFKPKEVIVLNTYISVFNLVFLLTYIVLKKKYFEPKTIEYKNLTFNKFVPLLIFLILIISGFLLLFYRNLISELILFHGKANTGLTMIQNLIVRKIFFSIPSGALFLGILYIKNKRENLSRNMLYIFVFTLILLLFFVIVKNPFIEKRNALGPLYITLLFCAFPKLLNTNRKMMIFFFLVMIFIFPIMSIFTHSQQGIMGIKENPTEIFERVSKESIQKEFKSLHYDAYSNTLSTIDNVSKNGITYGHQLLGSIFFFIPRSIWVSKPIGSGKLGGRYLMKNYSMWFDNLSNPFISEGILNFGILGVILFPIILVFFIVKVFLNWLYSSDPLKCIVSFYFAVHLLFLLRGDLTNGISYYIGPLIGMLFVPKVLLIIIKNILKK</sequence>
<feature type="transmembrane region" description="Helical" evidence="1">
    <location>
        <begin position="427"/>
        <end position="448"/>
    </location>
</feature>
<keyword evidence="1" id="KW-0812">Transmembrane</keyword>
<feature type="transmembrane region" description="Helical" evidence="1">
    <location>
        <begin position="402"/>
        <end position="421"/>
    </location>
</feature>
<keyword evidence="3" id="KW-1185">Reference proteome</keyword>
<dbReference type="Proteomes" id="UP000746690">
    <property type="component" value="Unassembled WGS sequence"/>
</dbReference>
<keyword evidence="1" id="KW-0472">Membrane</keyword>
<feature type="transmembrane region" description="Helical" evidence="1">
    <location>
        <begin position="222"/>
        <end position="239"/>
    </location>
</feature>
<reference evidence="2 3" key="1">
    <citation type="submission" date="2020-04" db="EMBL/GenBank/DDBJ databases">
        <title>A Flavivirga sp. nov.</title>
        <authorList>
            <person name="Sun X."/>
        </authorList>
    </citation>
    <scope>NUCLEOTIDE SEQUENCE [LARGE SCALE GENOMIC DNA]</scope>
    <source>
        <strain evidence="2 3">Y03</strain>
    </source>
</reference>
<feature type="transmembrane region" description="Helical" evidence="1">
    <location>
        <begin position="196"/>
        <end position="216"/>
    </location>
</feature>
<name>A0ABX1S0H3_9FLAO</name>
<feature type="transmembrane region" description="Helical" evidence="1">
    <location>
        <begin position="6"/>
        <end position="28"/>
    </location>
</feature>
<accession>A0ABX1S0H3</accession>
<evidence type="ECO:0000313" key="2">
    <source>
        <dbReference type="EMBL" id="NMH89327.1"/>
    </source>
</evidence>
<organism evidence="2 3">
    <name type="scientific">Flavivirga algicola</name>
    <dbReference type="NCBI Taxonomy" id="2729136"/>
    <lineage>
        <taxon>Bacteria</taxon>
        <taxon>Pseudomonadati</taxon>
        <taxon>Bacteroidota</taxon>
        <taxon>Flavobacteriia</taxon>
        <taxon>Flavobacteriales</taxon>
        <taxon>Flavobacteriaceae</taxon>
        <taxon>Flavivirga</taxon>
    </lineage>
</organism>
<comment type="caution">
    <text evidence="2">The sequence shown here is derived from an EMBL/GenBank/DDBJ whole genome shotgun (WGS) entry which is preliminary data.</text>
</comment>
<evidence type="ECO:0000256" key="1">
    <source>
        <dbReference type="SAM" id="Phobius"/>
    </source>
</evidence>
<feature type="transmembrane region" description="Helical" evidence="1">
    <location>
        <begin position="40"/>
        <end position="59"/>
    </location>
</feature>
<feature type="transmembrane region" description="Helical" evidence="1">
    <location>
        <begin position="246"/>
        <end position="264"/>
    </location>
</feature>
<keyword evidence="1" id="KW-1133">Transmembrane helix</keyword>
<feature type="transmembrane region" description="Helical" evidence="1">
    <location>
        <begin position="120"/>
        <end position="143"/>
    </location>
</feature>
<proteinExistence type="predicted"/>
<feature type="transmembrane region" description="Helical" evidence="1">
    <location>
        <begin position="163"/>
        <end position="184"/>
    </location>
</feature>